<name>A0A0D8LAD1_MORMO</name>
<proteinExistence type="predicted"/>
<dbReference type="Gene3D" id="3.30.1240.10">
    <property type="match status" value="1"/>
</dbReference>
<dbReference type="NCBIfam" id="NF007806">
    <property type="entry name" value="PRK10513.1"/>
    <property type="match status" value="1"/>
</dbReference>
<dbReference type="SUPFAM" id="SSF56784">
    <property type="entry name" value="HAD-like"/>
    <property type="match status" value="1"/>
</dbReference>
<dbReference type="NCBIfam" id="TIGR01484">
    <property type="entry name" value="HAD-SF-IIB"/>
    <property type="match status" value="1"/>
</dbReference>
<reference evidence="3 4" key="1">
    <citation type="submission" date="2015-02" db="EMBL/GenBank/DDBJ databases">
        <title>Whole genome shotgun sequencing of cultured foodborne pathogen.</title>
        <authorList>
            <person name="Timme R."/>
            <person name="Allard M.W."/>
            <person name="Strain E."/>
            <person name="Evans P.S."/>
            <person name="Brown E."/>
        </authorList>
    </citation>
    <scope>NUCLEOTIDE SEQUENCE [LARGE SCALE GENOMIC DNA]</scope>
    <source>
        <strain evidence="3 4">GCSL-TSO-24</strain>
    </source>
</reference>
<sequence>MSVKLIAIDLDGTLLNSHHQITPAVSAAVTRAKEKGLHIILTSGRPFNGILPYLRELGLDQAGYYCISNNGAVIHDAETGEPVIETLMDFEDYRYFEALARDINVHFHVLSNGEMFTTNRDISHYTLMDAYLTQTQLYYCPLAEMSSEMQFSKFMMIDNPVRLSEAAGYIPQVSFDSYNILRTAPHFVEISAKNATKGRAVALVTEKLGLTPDKVMCIGDQNNDISMLEYAGVGVAMGNAADHIRQKSGYVTTSNDEDGVAAAIEKFM</sequence>
<dbReference type="PATRIC" id="fig|582.24.peg.1113"/>
<dbReference type="GO" id="GO:0000287">
    <property type="term" value="F:magnesium ion binding"/>
    <property type="evidence" value="ECO:0007669"/>
    <property type="project" value="TreeGrafter"/>
</dbReference>
<comment type="caution">
    <text evidence="3">The sequence shown here is derived from an EMBL/GenBank/DDBJ whole genome shotgun (WGS) entry which is preliminary data.</text>
</comment>
<dbReference type="GO" id="GO:0016791">
    <property type="term" value="F:phosphatase activity"/>
    <property type="evidence" value="ECO:0007669"/>
    <property type="project" value="UniProtKB-ARBA"/>
</dbReference>
<dbReference type="SFLD" id="SFLDG01144">
    <property type="entry name" value="C2.B.4:_PGP_Like"/>
    <property type="match status" value="1"/>
</dbReference>
<dbReference type="CDD" id="cd07516">
    <property type="entry name" value="HAD_Pase"/>
    <property type="match status" value="1"/>
</dbReference>
<organism evidence="3 4">
    <name type="scientific">Morganella morganii</name>
    <name type="common">Proteus morganii</name>
    <dbReference type="NCBI Taxonomy" id="582"/>
    <lineage>
        <taxon>Bacteria</taxon>
        <taxon>Pseudomonadati</taxon>
        <taxon>Pseudomonadota</taxon>
        <taxon>Gammaproteobacteria</taxon>
        <taxon>Enterobacterales</taxon>
        <taxon>Morganellaceae</taxon>
        <taxon>Morganella</taxon>
    </lineage>
</organism>
<dbReference type="SFLD" id="SFLDG01140">
    <property type="entry name" value="C2.B:_Phosphomannomutase_and_P"/>
    <property type="match status" value="1"/>
</dbReference>
<dbReference type="InterPro" id="IPR006379">
    <property type="entry name" value="HAD-SF_hydro_IIB"/>
</dbReference>
<dbReference type="PROSITE" id="PS01228">
    <property type="entry name" value="COF_1"/>
    <property type="match status" value="1"/>
</dbReference>
<keyword evidence="2" id="KW-0378">Hydrolase</keyword>
<dbReference type="InterPro" id="IPR000150">
    <property type="entry name" value="Cof"/>
</dbReference>
<gene>
    <name evidence="3" type="ORF">UA45_03640</name>
</gene>
<dbReference type="InterPro" id="IPR036412">
    <property type="entry name" value="HAD-like_sf"/>
</dbReference>
<protein>
    <submittedName>
        <fullName evidence="3">Sugar phosphatase</fullName>
    </submittedName>
</protein>
<keyword evidence="1" id="KW-0479">Metal-binding</keyword>
<dbReference type="Proteomes" id="UP000032582">
    <property type="component" value="Unassembled WGS sequence"/>
</dbReference>
<evidence type="ECO:0000256" key="1">
    <source>
        <dbReference type="ARBA" id="ARBA00022723"/>
    </source>
</evidence>
<evidence type="ECO:0000313" key="3">
    <source>
        <dbReference type="EMBL" id="KJF78802.1"/>
    </source>
</evidence>
<dbReference type="PANTHER" id="PTHR10000">
    <property type="entry name" value="PHOSPHOSERINE PHOSPHATASE"/>
    <property type="match status" value="1"/>
</dbReference>
<dbReference type="Pfam" id="PF08282">
    <property type="entry name" value="Hydrolase_3"/>
    <property type="match status" value="1"/>
</dbReference>
<dbReference type="PANTHER" id="PTHR10000:SF8">
    <property type="entry name" value="HAD SUPERFAMILY HYDROLASE-LIKE, TYPE 3"/>
    <property type="match status" value="1"/>
</dbReference>
<dbReference type="NCBIfam" id="TIGR00099">
    <property type="entry name" value="Cof-subfamily"/>
    <property type="match status" value="1"/>
</dbReference>
<dbReference type="PROSITE" id="PS01229">
    <property type="entry name" value="COF_2"/>
    <property type="match status" value="1"/>
</dbReference>
<dbReference type="AlphaFoldDB" id="A0A0D8LAD1"/>
<dbReference type="InterPro" id="IPR023214">
    <property type="entry name" value="HAD_sf"/>
</dbReference>
<evidence type="ECO:0000313" key="4">
    <source>
        <dbReference type="Proteomes" id="UP000032582"/>
    </source>
</evidence>
<dbReference type="GO" id="GO:0005829">
    <property type="term" value="C:cytosol"/>
    <property type="evidence" value="ECO:0007669"/>
    <property type="project" value="TreeGrafter"/>
</dbReference>
<dbReference type="Gene3D" id="3.40.50.1000">
    <property type="entry name" value="HAD superfamily/HAD-like"/>
    <property type="match status" value="1"/>
</dbReference>
<evidence type="ECO:0000256" key="2">
    <source>
        <dbReference type="ARBA" id="ARBA00022801"/>
    </source>
</evidence>
<accession>A0A0D8LAD1</accession>
<dbReference type="EMBL" id="JZSH01000022">
    <property type="protein sequence ID" value="KJF78802.1"/>
    <property type="molecule type" value="Genomic_DNA"/>
</dbReference>
<dbReference type="SFLD" id="SFLDS00003">
    <property type="entry name" value="Haloacid_Dehalogenase"/>
    <property type="match status" value="1"/>
</dbReference>